<accession>A0AAN5C7Q6</accession>
<proteinExistence type="predicted"/>
<sequence length="1138" mass="131346">RMRLVECTARTSEDVRLYAEKAAFEAMTLQPFINSLEKRTIQMLSPETLLFAEAWYEKKLAECVVTALIECSKIDAGKSKAIEILNAPTTSHNIRKTWKPLVDSCSARLRSLKLDSTNARLSRLSELWSKCDYEAKQAQRLRTIVYEAIYTSIESALCSYQKLVEWIELYSIPTANQKLIHDVKDVDLPTQGRNTIVVNYSETFAAAETFLEGKMMSKSHVHVIVGNEDDAARFFIRIYDRFCDHGVHLNWRGKDYGDHGSNKIIRIVIGTIDWFSRRTDQSQGSAVFVHAERYFYELSDSTVETRSLDEFLAELFVLTAITTEHLCEIEDVVVRKCEMLPQLIRSWPNHYQIFEEANFMNLWDQHLDMGGNYKRKFIQLLREHVNIWIADRMKRFEMPTTLRDHIVFHANSFVHSAFVALAAAPRQDYIVFAERSSVALIRRIRLKQPLEGDFGLQQFLEMRHGCALSPYILKGEQKSAKLSELYDHMLVVQRYNPYSEANIPNFHAISRSCTSKGILPKQMNSVDFAVRMARWAKGYISNDDHTMIIVCCNNLLLTSTFNQIKYVCGDIVRICETPQGALTESRKNPSRSIIVCTSSVCFEGWKFIPHTRKYLNIIVGHHVSDTASLEVAYNLAPESHILGVVITDEEAFEKTTSRYGRSMKPIELGQLRSVPEMPIKSYQTSGDIHSLIDAKRLLHQSEQKVAVHAKMVHAMLPRGRPRLSAADSPTDVACQGFLDMARRKMEETSKLRKQVENLLSIHSKTDSQTMLLNTDVLQNISNRYLIDKDRLKAYVEYYQRPVSWEEVRLVMSRFTLPQDALLHWITCFGQSSVRLFALSEECASPSNPLLLNMRFIQLPDDYRQHILQCSDRHLEDYRMYQALQKLNETELLNMEGASEEHIYIMQRTDSFISNLAANSTEFHSNNDQPASIQLLYRVMLKSADRQCPLYLFPRRCNERLTRDLFDSGLVISTNYNEIEQHMHQYDTIRLSVINETDHLSARERLLTAESALMEYGSLEWMEWLARRTEYFDYDPEVARFYHKSVATLDYCVQDESLIQRLDTALAEKSASPVSTPADKLRMDSFVYNTMDVLQRGERLVLIDPPFRSNEALGQLTLFIRSRRMPPTISDDFNEITSV</sequence>
<gene>
    <name evidence="1" type="ORF">PMAYCL1PPCAC_03197</name>
</gene>
<name>A0AAN5C7Q6_9BILA</name>
<comment type="caution">
    <text evidence="1">The sequence shown here is derived from an EMBL/GenBank/DDBJ whole genome shotgun (WGS) entry which is preliminary data.</text>
</comment>
<feature type="non-terminal residue" evidence="1">
    <location>
        <position position="1"/>
    </location>
</feature>
<protein>
    <submittedName>
        <fullName evidence="1">Uncharacterized protein</fullName>
    </submittedName>
</protein>
<dbReference type="AlphaFoldDB" id="A0AAN5C7Q6"/>
<reference evidence="2" key="1">
    <citation type="submission" date="2022-10" db="EMBL/GenBank/DDBJ databases">
        <title>Genome assembly of Pristionchus species.</title>
        <authorList>
            <person name="Yoshida K."/>
            <person name="Sommer R.J."/>
        </authorList>
    </citation>
    <scope>NUCLEOTIDE SEQUENCE [LARGE SCALE GENOMIC DNA]</scope>
    <source>
        <strain evidence="2">RS5460</strain>
    </source>
</reference>
<organism evidence="1 2">
    <name type="scientific">Pristionchus mayeri</name>
    <dbReference type="NCBI Taxonomy" id="1317129"/>
    <lineage>
        <taxon>Eukaryota</taxon>
        <taxon>Metazoa</taxon>
        <taxon>Ecdysozoa</taxon>
        <taxon>Nematoda</taxon>
        <taxon>Chromadorea</taxon>
        <taxon>Rhabditida</taxon>
        <taxon>Rhabditina</taxon>
        <taxon>Diplogasteromorpha</taxon>
        <taxon>Diplogasteroidea</taxon>
        <taxon>Neodiplogasteridae</taxon>
        <taxon>Pristionchus</taxon>
    </lineage>
</organism>
<dbReference type="Proteomes" id="UP001328107">
    <property type="component" value="Unassembled WGS sequence"/>
</dbReference>
<keyword evidence="2" id="KW-1185">Reference proteome</keyword>
<evidence type="ECO:0000313" key="1">
    <source>
        <dbReference type="EMBL" id="GMR33002.1"/>
    </source>
</evidence>
<evidence type="ECO:0000313" key="2">
    <source>
        <dbReference type="Proteomes" id="UP001328107"/>
    </source>
</evidence>
<dbReference type="EMBL" id="BTRK01000001">
    <property type="protein sequence ID" value="GMR33002.1"/>
    <property type="molecule type" value="Genomic_DNA"/>
</dbReference>